<reference evidence="1 2" key="1">
    <citation type="journal article" date="2015" name="Int. J. Syst. Evol. Microbiol.">
        <title>Nitrosospira lacus sp. nov., a psychrotolerant, ammonia-oxidizing bacterium from sandy lake sediment.</title>
        <authorList>
            <person name="Urakawa H."/>
            <person name="Garcia J.C."/>
            <person name="Nielsen J.L."/>
            <person name="Le V.Q."/>
            <person name="Kozlowski J.A."/>
            <person name="Stein L.Y."/>
            <person name="Lim C.K."/>
            <person name="Pommerening-Roser A."/>
            <person name="Martens-Habbena W."/>
            <person name="Stahl D.A."/>
            <person name="Klotz M.G."/>
        </authorList>
    </citation>
    <scope>NUCLEOTIDE SEQUENCE [LARGE SCALE GENOMIC DNA]</scope>
    <source>
        <strain evidence="1 2">APG3</strain>
    </source>
</reference>
<evidence type="ECO:0000313" key="2">
    <source>
        <dbReference type="Proteomes" id="UP000012179"/>
    </source>
</evidence>
<proteinExistence type="predicted"/>
<organism evidence="1 2">
    <name type="scientific">Nitrosospira lacus</name>
    <dbReference type="NCBI Taxonomy" id="1288494"/>
    <lineage>
        <taxon>Bacteria</taxon>
        <taxon>Pseudomonadati</taxon>
        <taxon>Pseudomonadota</taxon>
        <taxon>Betaproteobacteria</taxon>
        <taxon>Nitrosomonadales</taxon>
        <taxon>Nitrosomonadaceae</taxon>
        <taxon>Nitrosospira</taxon>
    </lineage>
</organism>
<keyword evidence="2" id="KW-1185">Reference proteome</keyword>
<dbReference type="KEGG" id="nlc:EBAPG3_011215"/>
<dbReference type="Proteomes" id="UP000012179">
    <property type="component" value="Chromosome"/>
</dbReference>
<protein>
    <recommendedName>
        <fullName evidence="3">Phenol degradation protein meta</fullName>
    </recommendedName>
</protein>
<accession>A0A1W6SR88</accession>
<evidence type="ECO:0000313" key="1">
    <source>
        <dbReference type="EMBL" id="ARO88301.1"/>
    </source>
</evidence>
<sequence length="359" mass="38574">MTMRDIRFRPTHLLKTVTGLVMNQSKIILLVMLLASVAHCDAVFADHGSLGFGIGTASPIITQTGITLPAGMWAGGTITQFTSFNSASDGKLLDLKNNAVDDAHGDVHSVKSLLIPSVFAAYGVTDNLTLGIRLPYVQRFGVRSPNEDGDAVHNQGNPGGFGGVSIFSQYRFFHTVDNLNHLSLVVALKTPSGATHVQTNQGERFEAHHQPSGGSWNPAVGFSFTRAMGHVSLDSSILYTVATRGSQKTDLGDIFEYNIALSYAFIGMAKNNLFIGSNNAPWTAVLELNGMWQDRQKTAGIGADPNSGGNTVYISPGIRYAGGKNWNTALSIGTPIVKDTSGYQTPPDYRITYRLVFAF</sequence>
<gene>
    <name evidence="1" type="ORF">EBAPG3_011215</name>
</gene>
<name>A0A1W6SR88_9PROT</name>
<evidence type="ECO:0008006" key="3">
    <source>
        <dbReference type="Google" id="ProtNLM"/>
    </source>
</evidence>
<dbReference type="AlphaFoldDB" id="A0A1W6SR88"/>
<dbReference type="eggNOG" id="COG4313">
    <property type="taxonomic scope" value="Bacteria"/>
</dbReference>
<dbReference type="EMBL" id="CP021106">
    <property type="protein sequence ID" value="ARO88301.1"/>
    <property type="molecule type" value="Genomic_DNA"/>
</dbReference>